<feature type="region of interest" description="Disordered" evidence="1">
    <location>
        <begin position="114"/>
        <end position="135"/>
    </location>
</feature>
<accession>A0A6J5KKS7</accession>
<evidence type="ECO:0000256" key="1">
    <source>
        <dbReference type="SAM" id="MobiDB-lite"/>
    </source>
</evidence>
<evidence type="ECO:0000313" key="2">
    <source>
        <dbReference type="EMBL" id="CAB4122868.1"/>
    </source>
</evidence>
<protein>
    <submittedName>
        <fullName evidence="2">Uncharacterized protein</fullName>
    </submittedName>
</protein>
<sequence>MADFDLDNLSTDPEELAKVFNQLEAGDTPVMSDPKPADPAPGQDDANKVEPTATNPQQDAQGTAEPDGVATKDGKNVIPYGVLKSERERASRAEQLANEMKERVTALEAMVKAANEGAKPGESARTSPAPVADDLSSEDLEALKEDFPTVYKAVMASMAKAAALESKLNPVEESVRNAEAEQARTATETVQDTIDSIPKLAHIQSANPEAFELAKQFDATLRGQAKWANSTLAERFNKVTEMVEAALGEIELPGKANTSQPSAEDLRNAALAKAASAAKANKTAVPTSLSEFPVGDPAAKDEREAAENMTPLQLAQHLNSMSPDQMDAYFQSL</sequence>
<proteinExistence type="predicted"/>
<reference evidence="2" key="1">
    <citation type="submission" date="2020-04" db="EMBL/GenBank/DDBJ databases">
        <authorList>
            <person name="Chiriac C."/>
            <person name="Salcher M."/>
            <person name="Ghai R."/>
            <person name="Kavagutti S V."/>
        </authorList>
    </citation>
    <scope>NUCLEOTIDE SEQUENCE</scope>
</reference>
<feature type="compositionally biased region" description="Polar residues" evidence="1">
    <location>
        <begin position="52"/>
        <end position="61"/>
    </location>
</feature>
<organism evidence="2">
    <name type="scientific">uncultured Caudovirales phage</name>
    <dbReference type="NCBI Taxonomy" id="2100421"/>
    <lineage>
        <taxon>Viruses</taxon>
        <taxon>Duplodnaviria</taxon>
        <taxon>Heunggongvirae</taxon>
        <taxon>Uroviricota</taxon>
        <taxon>Caudoviricetes</taxon>
        <taxon>Peduoviridae</taxon>
        <taxon>Maltschvirus</taxon>
        <taxon>Maltschvirus maltsch</taxon>
    </lineage>
</organism>
<name>A0A6J5KKS7_9CAUD</name>
<dbReference type="EMBL" id="LR796162">
    <property type="protein sequence ID" value="CAB4122868.1"/>
    <property type="molecule type" value="Genomic_DNA"/>
</dbReference>
<feature type="region of interest" description="Disordered" evidence="1">
    <location>
        <begin position="22"/>
        <end position="94"/>
    </location>
</feature>
<gene>
    <name evidence="2" type="ORF">UFOVP33_67</name>
</gene>